<gene>
    <name evidence="2" type="primary">scpA</name>
    <name evidence="4" type="ORF">OP8BY_0602</name>
</gene>
<dbReference type="InterPro" id="IPR003768">
    <property type="entry name" value="ScpA"/>
</dbReference>
<evidence type="ECO:0000256" key="1">
    <source>
        <dbReference type="ARBA" id="ARBA00044777"/>
    </source>
</evidence>
<dbReference type="HAMAP" id="MF_01805">
    <property type="entry name" value="ScpA"/>
    <property type="match status" value="1"/>
</dbReference>
<keyword evidence="2" id="KW-0131">Cell cycle</keyword>
<protein>
    <recommendedName>
        <fullName evidence="1 2">Segregation and condensation protein A</fullName>
    </recommendedName>
</protein>
<evidence type="ECO:0000256" key="3">
    <source>
        <dbReference type="SAM" id="MobiDB-lite"/>
    </source>
</evidence>
<comment type="function">
    <text evidence="2">Participates in chromosomal partition during cell division. May act via the formation of a condensin-like complex containing Smc and ScpB that pull DNA away from mid-cell into both cell halves.</text>
</comment>
<dbReference type="GO" id="GO:0051301">
    <property type="term" value="P:cell division"/>
    <property type="evidence" value="ECO:0007669"/>
    <property type="project" value="UniProtKB-KW"/>
</dbReference>
<feature type="compositionally biased region" description="Polar residues" evidence="3">
    <location>
        <begin position="8"/>
        <end position="20"/>
    </location>
</feature>
<reference evidence="4 5" key="1">
    <citation type="submission" date="2018-08" db="EMBL/GenBank/DDBJ databases">
        <title>Genome analysis of the thermophilic bacterium of the candidate phylum Aminicenantes from deep subsurface aquifer revealed its physiology and ecological role.</title>
        <authorList>
            <person name="Kadnikov V.V."/>
            <person name="Mardanov A.V."/>
            <person name="Beletsky A.V."/>
            <person name="Karnachuk O.V."/>
            <person name="Ravin N.V."/>
        </authorList>
    </citation>
    <scope>NUCLEOTIDE SEQUENCE [LARGE SCALE GENOMIC DNA]</scope>
    <source>
        <strain evidence="4">BY38</strain>
    </source>
</reference>
<accession>A0A3E2BK65</accession>
<dbReference type="PANTHER" id="PTHR33969:SF2">
    <property type="entry name" value="SEGREGATION AND CONDENSATION PROTEIN A"/>
    <property type="match status" value="1"/>
</dbReference>
<sequence length="266" mass="31131">MEQEIQDSQESQLTVPGSSASGDGYQVRLEIFEGPLDLLLFLIRKKKIDIHDIPIAVITRDYLEYLERKDQINLDREAEFLLIAALLIFIKSQMLLPREQEAIQADDPRQLLVDRLLEYQKVKVACTILREKEEDQLLRWKRTFLPPVAKPEEAELLEVSLFDLAETFFLLMKKRERENLQVIKGKDVSVEEKMKEMLGYLETHGSMDFLEYFSGQETLEEALVSFFCLLELVKNHLVTAVQEQLFQTIRVWLRKSRPHSHGQSHE</sequence>
<dbReference type="GO" id="GO:0006260">
    <property type="term" value="P:DNA replication"/>
    <property type="evidence" value="ECO:0007669"/>
    <property type="project" value="UniProtKB-UniRule"/>
</dbReference>
<keyword evidence="2" id="KW-0963">Cytoplasm</keyword>
<keyword evidence="2" id="KW-0132">Cell division</keyword>
<comment type="caution">
    <text evidence="4">The sequence shown here is derived from an EMBL/GenBank/DDBJ whole genome shotgun (WGS) entry which is preliminary data.</text>
</comment>
<comment type="subcellular location">
    <subcellularLocation>
        <location evidence="2">Cytoplasm</location>
    </subcellularLocation>
    <text evidence="2">Associated with two foci at the outer edges of the nucleoid region in young cells, and at four foci within both cell halves in older cells.</text>
</comment>
<dbReference type="Proteomes" id="UP000257323">
    <property type="component" value="Unassembled WGS sequence"/>
</dbReference>
<dbReference type="GO" id="GO:0007059">
    <property type="term" value="P:chromosome segregation"/>
    <property type="evidence" value="ECO:0007669"/>
    <property type="project" value="UniProtKB-UniRule"/>
</dbReference>
<dbReference type="Gene3D" id="6.10.250.2410">
    <property type="match status" value="1"/>
</dbReference>
<comment type="subunit">
    <text evidence="2">Component of a cohesin-like complex composed of ScpA, ScpB and the Smc homodimer, in which ScpA and ScpB bind to the head domain of Smc. The presence of the three proteins is required for the association of the complex with DNA.</text>
</comment>
<dbReference type="GO" id="GO:0005737">
    <property type="term" value="C:cytoplasm"/>
    <property type="evidence" value="ECO:0007669"/>
    <property type="project" value="UniProtKB-SubCell"/>
</dbReference>
<evidence type="ECO:0000313" key="4">
    <source>
        <dbReference type="EMBL" id="RFT15138.1"/>
    </source>
</evidence>
<dbReference type="PANTHER" id="PTHR33969">
    <property type="entry name" value="SEGREGATION AND CONDENSATION PROTEIN A"/>
    <property type="match status" value="1"/>
</dbReference>
<organism evidence="4 5">
    <name type="scientific">Candidatus Saccharicenans subterraneus</name>
    <dbReference type="NCBI Taxonomy" id="2508984"/>
    <lineage>
        <taxon>Bacteria</taxon>
        <taxon>Candidatus Aminicenantota</taxon>
        <taxon>Candidatus Aminicenantia</taxon>
        <taxon>Candidatus Aminicenantales</taxon>
        <taxon>Candidatus Saccharicenantaceae</taxon>
        <taxon>Candidatus Saccharicenans</taxon>
    </lineage>
</organism>
<dbReference type="EMBL" id="QUAH01000012">
    <property type="protein sequence ID" value="RFT15138.1"/>
    <property type="molecule type" value="Genomic_DNA"/>
</dbReference>
<name>A0A3E2BK65_9BACT</name>
<evidence type="ECO:0000256" key="2">
    <source>
        <dbReference type="HAMAP-Rule" id="MF_01805"/>
    </source>
</evidence>
<dbReference type="Pfam" id="PF02616">
    <property type="entry name" value="SMC_ScpA"/>
    <property type="match status" value="1"/>
</dbReference>
<comment type="similarity">
    <text evidence="2">Belongs to the ScpA family.</text>
</comment>
<evidence type="ECO:0000313" key="5">
    <source>
        <dbReference type="Proteomes" id="UP000257323"/>
    </source>
</evidence>
<dbReference type="AlphaFoldDB" id="A0A3E2BK65"/>
<keyword evidence="2" id="KW-0159">Chromosome partition</keyword>
<proteinExistence type="inferred from homology"/>
<feature type="region of interest" description="Disordered" evidence="3">
    <location>
        <begin position="1"/>
        <end position="20"/>
    </location>
</feature>